<reference evidence="5" key="1">
    <citation type="submission" date="2022-06" db="EMBL/GenBank/DDBJ databases">
        <title>Amycolatopsis iheyaensis sp. nov., a new species of the genus Amycolatopsis isolated from soil in Iheya island, Japan.</title>
        <authorList>
            <person name="Ngamcharungchit C."/>
            <person name="Kanto H."/>
            <person name="Take A."/>
            <person name="Intra B."/>
            <person name="Matsumoto A."/>
            <person name="Panbangred W."/>
            <person name="Inahashi Y."/>
        </authorList>
    </citation>
    <scope>NUCLEOTIDE SEQUENCE</scope>
    <source>
        <strain evidence="5">OK19-0408</strain>
    </source>
</reference>
<comment type="caution">
    <text evidence="5">The sequence shown here is derived from an EMBL/GenBank/DDBJ whole genome shotgun (WGS) entry which is preliminary data.</text>
</comment>
<accession>A0A9X2NJV7</accession>
<dbReference type="InterPro" id="IPR039420">
    <property type="entry name" value="WalR-like"/>
</dbReference>
<keyword evidence="1" id="KW-0805">Transcription regulation</keyword>
<evidence type="ECO:0000256" key="1">
    <source>
        <dbReference type="ARBA" id="ARBA00023015"/>
    </source>
</evidence>
<dbReference type="Pfam" id="PF00196">
    <property type="entry name" value="GerE"/>
    <property type="match status" value="1"/>
</dbReference>
<gene>
    <name evidence="5" type="ORF">M8542_33910</name>
</gene>
<dbReference type="SUPFAM" id="SSF46894">
    <property type="entry name" value="C-terminal effector domain of the bipartite response regulators"/>
    <property type="match status" value="1"/>
</dbReference>
<sequence>MGARVPVYAFAADPISRAGLESQLRFQPSVTLVPEERLAEAAVAVVAAETVDDATLRVLADLKRRGFARLVLLVNTVHDSDLLKVIEAGVCALIRRTEVTAASLAALVEKAACGEATLPSDVLAKLLTQVSRLQSDVLAPRGLRLAGLTDREAAILTLVADGLDTGEIASELSYSVRTVKNALHDVSVRFQLRNRSHAVAFALREGLI</sequence>
<feature type="domain" description="HTH luxR-type" evidence="4">
    <location>
        <begin position="141"/>
        <end position="206"/>
    </location>
</feature>
<dbReference type="PANTHER" id="PTHR43214:SF24">
    <property type="entry name" value="TRANSCRIPTIONAL REGULATORY PROTEIN NARL-RELATED"/>
    <property type="match status" value="1"/>
</dbReference>
<dbReference type="InterPro" id="IPR016032">
    <property type="entry name" value="Sig_transdc_resp-reg_C-effctor"/>
</dbReference>
<dbReference type="PRINTS" id="PR00038">
    <property type="entry name" value="HTHLUXR"/>
</dbReference>
<organism evidence="5 6">
    <name type="scientific">Amycolatopsis iheyensis</name>
    <dbReference type="NCBI Taxonomy" id="2945988"/>
    <lineage>
        <taxon>Bacteria</taxon>
        <taxon>Bacillati</taxon>
        <taxon>Actinomycetota</taxon>
        <taxon>Actinomycetes</taxon>
        <taxon>Pseudonocardiales</taxon>
        <taxon>Pseudonocardiaceae</taxon>
        <taxon>Amycolatopsis</taxon>
    </lineage>
</organism>
<dbReference type="Gene3D" id="3.40.50.2300">
    <property type="match status" value="1"/>
</dbReference>
<proteinExistence type="predicted"/>
<keyword evidence="2" id="KW-0238">DNA-binding</keyword>
<evidence type="ECO:0000256" key="3">
    <source>
        <dbReference type="ARBA" id="ARBA00023163"/>
    </source>
</evidence>
<keyword evidence="6" id="KW-1185">Reference proteome</keyword>
<dbReference type="PROSITE" id="PS50043">
    <property type="entry name" value="HTH_LUXR_2"/>
    <property type="match status" value="1"/>
</dbReference>
<dbReference type="SMART" id="SM00421">
    <property type="entry name" value="HTH_LUXR"/>
    <property type="match status" value="1"/>
</dbReference>
<keyword evidence="3" id="KW-0804">Transcription</keyword>
<dbReference type="GO" id="GO:0003677">
    <property type="term" value="F:DNA binding"/>
    <property type="evidence" value="ECO:0007669"/>
    <property type="project" value="UniProtKB-KW"/>
</dbReference>
<evidence type="ECO:0000313" key="5">
    <source>
        <dbReference type="EMBL" id="MCR6487834.1"/>
    </source>
</evidence>
<dbReference type="CDD" id="cd06170">
    <property type="entry name" value="LuxR_C_like"/>
    <property type="match status" value="1"/>
</dbReference>
<dbReference type="Proteomes" id="UP001144096">
    <property type="component" value="Unassembled WGS sequence"/>
</dbReference>
<evidence type="ECO:0000259" key="4">
    <source>
        <dbReference type="PROSITE" id="PS50043"/>
    </source>
</evidence>
<dbReference type="PANTHER" id="PTHR43214">
    <property type="entry name" value="TWO-COMPONENT RESPONSE REGULATOR"/>
    <property type="match status" value="1"/>
</dbReference>
<dbReference type="InterPro" id="IPR000792">
    <property type="entry name" value="Tscrpt_reg_LuxR_C"/>
</dbReference>
<name>A0A9X2NJV7_9PSEU</name>
<evidence type="ECO:0000256" key="2">
    <source>
        <dbReference type="ARBA" id="ARBA00023125"/>
    </source>
</evidence>
<dbReference type="AlphaFoldDB" id="A0A9X2NJV7"/>
<dbReference type="GO" id="GO:0006355">
    <property type="term" value="P:regulation of DNA-templated transcription"/>
    <property type="evidence" value="ECO:0007669"/>
    <property type="project" value="InterPro"/>
</dbReference>
<protein>
    <submittedName>
        <fullName evidence="5">LuxR C-terminal-related transcriptional regulator</fullName>
    </submittedName>
</protein>
<dbReference type="RefSeq" id="WP_257924398.1">
    <property type="nucleotide sequence ID" value="NZ_JAMXQV010000021.1"/>
</dbReference>
<evidence type="ECO:0000313" key="6">
    <source>
        <dbReference type="Proteomes" id="UP001144096"/>
    </source>
</evidence>
<dbReference type="EMBL" id="JAMXQV010000021">
    <property type="protein sequence ID" value="MCR6487834.1"/>
    <property type="molecule type" value="Genomic_DNA"/>
</dbReference>